<dbReference type="EMBL" id="GGEC01006123">
    <property type="protein sequence ID" value="MBW86606.1"/>
    <property type="molecule type" value="Transcribed_RNA"/>
</dbReference>
<evidence type="ECO:0000313" key="1">
    <source>
        <dbReference type="EMBL" id="MBW86606.1"/>
    </source>
</evidence>
<name>A0A2P2IZF4_RHIMU</name>
<organism evidence="1">
    <name type="scientific">Rhizophora mucronata</name>
    <name type="common">Asiatic mangrove</name>
    <dbReference type="NCBI Taxonomy" id="61149"/>
    <lineage>
        <taxon>Eukaryota</taxon>
        <taxon>Viridiplantae</taxon>
        <taxon>Streptophyta</taxon>
        <taxon>Embryophyta</taxon>
        <taxon>Tracheophyta</taxon>
        <taxon>Spermatophyta</taxon>
        <taxon>Magnoliopsida</taxon>
        <taxon>eudicotyledons</taxon>
        <taxon>Gunneridae</taxon>
        <taxon>Pentapetalae</taxon>
        <taxon>rosids</taxon>
        <taxon>fabids</taxon>
        <taxon>Malpighiales</taxon>
        <taxon>Rhizophoraceae</taxon>
        <taxon>Rhizophora</taxon>
    </lineage>
</organism>
<accession>A0A2P2IZF4</accession>
<protein>
    <submittedName>
        <fullName evidence="1">Uncharacterized protein</fullName>
    </submittedName>
</protein>
<reference evidence="1" key="1">
    <citation type="submission" date="2018-02" db="EMBL/GenBank/DDBJ databases">
        <title>Rhizophora mucronata_Transcriptome.</title>
        <authorList>
            <person name="Meera S.P."/>
            <person name="Sreeshan A."/>
            <person name="Augustine A."/>
        </authorList>
    </citation>
    <scope>NUCLEOTIDE SEQUENCE</scope>
    <source>
        <tissue evidence="1">Leaf</tissue>
    </source>
</reference>
<dbReference type="AlphaFoldDB" id="A0A2P2IZF4"/>
<sequence>MASIARVWKAWKGIGTSLMEPVARNVLRG</sequence>
<proteinExistence type="predicted"/>